<name>A0A165DFA3_EXIGL</name>
<sequence>MMSRRSPNAADGLPSKSLRGLRRSPLSRNGRAVDLPRSASARTMTTTTRTMMTRTRATRMTRRMWPRRPRRRVPVGPRRTRPKCRPSRPTVVRIALTCVRKYRCPSHVSLALCPHLVSIAIFHMCYLSCPPSRCRCLFSPRSRSDSCWRGIWKFARIPGRLLACS</sequence>
<evidence type="ECO:0000256" key="1">
    <source>
        <dbReference type="SAM" id="MobiDB-lite"/>
    </source>
</evidence>
<evidence type="ECO:0000313" key="3">
    <source>
        <dbReference type="Proteomes" id="UP000077266"/>
    </source>
</evidence>
<evidence type="ECO:0000313" key="2">
    <source>
        <dbReference type="EMBL" id="KZV84418.1"/>
    </source>
</evidence>
<dbReference type="InParanoid" id="A0A165DFA3"/>
<gene>
    <name evidence="2" type="ORF">EXIGLDRAFT_842189</name>
</gene>
<reference evidence="2 3" key="1">
    <citation type="journal article" date="2016" name="Mol. Biol. Evol.">
        <title>Comparative Genomics of Early-Diverging Mushroom-Forming Fungi Provides Insights into the Origins of Lignocellulose Decay Capabilities.</title>
        <authorList>
            <person name="Nagy L.G."/>
            <person name="Riley R."/>
            <person name="Tritt A."/>
            <person name="Adam C."/>
            <person name="Daum C."/>
            <person name="Floudas D."/>
            <person name="Sun H."/>
            <person name="Yadav J.S."/>
            <person name="Pangilinan J."/>
            <person name="Larsson K.H."/>
            <person name="Matsuura K."/>
            <person name="Barry K."/>
            <person name="Labutti K."/>
            <person name="Kuo R."/>
            <person name="Ohm R.A."/>
            <person name="Bhattacharya S.S."/>
            <person name="Shirouzu T."/>
            <person name="Yoshinaga Y."/>
            <person name="Martin F.M."/>
            <person name="Grigoriev I.V."/>
            <person name="Hibbett D.S."/>
        </authorList>
    </citation>
    <scope>NUCLEOTIDE SEQUENCE [LARGE SCALE GENOMIC DNA]</scope>
    <source>
        <strain evidence="2 3">HHB12029</strain>
    </source>
</reference>
<dbReference type="Proteomes" id="UP000077266">
    <property type="component" value="Unassembled WGS sequence"/>
</dbReference>
<keyword evidence="3" id="KW-1185">Reference proteome</keyword>
<proteinExistence type="predicted"/>
<accession>A0A165DFA3</accession>
<organism evidence="2 3">
    <name type="scientific">Exidia glandulosa HHB12029</name>
    <dbReference type="NCBI Taxonomy" id="1314781"/>
    <lineage>
        <taxon>Eukaryota</taxon>
        <taxon>Fungi</taxon>
        <taxon>Dikarya</taxon>
        <taxon>Basidiomycota</taxon>
        <taxon>Agaricomycotina</taxon>
        <taxon>Agaricomycetes</taxon>
        <taxon>Auriculariales</taxon>
        <taxon>Exidiaceae</taxon>
        <taxon>Exidia</taxon>
    </lineage>
</organism>
<feature type="compositionally biased region" description="Low complexity" evidence="1">
    <location>
        <begin position="12"/>
        <end position="28"/>
    </location>
</feature>
<dbReference type="AlphaFoldDB" id="A0A165DFA3"/>
<feature type="region of interest" description="Disordered" evidence="1">
    <location>
        <begin position="1"/>
        <end position="46"/>
    </location>
</feature>
<dbReference type="EMBL" id="KV426225">
    <property type="protein sequence ID" value="KZV84418.1"/>
    <property type="molecule type" value="Genomic_DNA"/>
</dbReference>
<protein>
    <submittedName>
        <fullName evidence="2">Uncharacterized protein</fullName>
    </submittedName>
</protein>